<dbReference type="RefSeq" id="WP_069326748.1">
    <property type="nucleotide sequence ID" value="NZ_MDER01000031.1"/>
</dbReference>
<dbReference type="Proteomes" id="UP000094578">
    <property type="component" value="Unassembled WGS sequence"/>
</dbReference>
<comment type="caution">
    <text evidence="1">The sequence shown here is derived from an EMBL/GenBank/DDBJ whole genome shotgun (WGS) entry which is preliminary data.</text>
</comment>
<evidence type="ECO:0000313" key="2">
    <source>
        <dbReference type="Proteomes" id="UP000094578"/>
    </source>
</evidence>
<evidence type="ECO:0000313" key="1">
    <source>
        <dbReference type="EMBL" id="ODP29314.1"/>
    </source>
</evidence>
<reference evidence="1 2" key="1">
    <citation type="submission" date="2016-08" db="EMBL/GenBank/DDBJ databases">
        <title>Genome sequencing of Paenibacillus sp. TI45-13ar, isolated from Korean traditional nuruk.</title>
        <authorList>
            <person name="Kim S.-J."/>
        </authorList>
    </citation>
    <scope>NUCLEOTIDE SEQUENCE [LARGE SCALE GENOMIC DNA]</scope>
    <source>
        <strain evidence="1 2">TI45-13ar</strain>
    </source>
</reference>
<proteinExistence type="predicted"/>
<dbReference type="STRING" id="1886670.PTI45_01323"/>
<gene>
    <name evidence="1" type="ORF">PTI45_01323</name>
</gene>
<dbReference type="InterPro" id="IPR045397">
    <property type="entry name" value="TumE-like"/>
</dbReference>
<protein>
    <submittedName>
        <fullName evidence="1">Uncharacterized protein</fullName>
    </submittedName>
</protein>
<keyword evidence="2" id="KW-1185">Reference proteome</keyword>
<name>A0A1E3L6M2_9BACL</name>
<accession>A0A1E3L6M2</accession>
<dbReference type="Pfam" id="PF20126">
    <property type="entry name" value="TumE"/>
    <property type="match status" value="1"/>
</dbReference>
<sequence length="137" mass="16148">MTVRYPSNITLIEKEFRHIITDLRDGDGSGLMSSLSFQRYTIVFVDGGKLRITERISKGIIDYSYYDWEQSEGRIIKFHSEPHPDDPKYQTLTEPHHIHPPDEAKLHNLTRYSNFYHQELPAILELIFIHMMSKETL</sequence>
<dbReference type="AlphaFoldDB" id="A0A1E3L6M2"/>
<dbReference type="EMBL" id="MDER01000031">
    <property type="protein sequence ID" value="ODP29314.1"/>
    <property type="molecule type" value="Genomic_DNA"/>
</dbReference>
<organism evidence="1 2">
    <name type="scientific">Paenibacillus nuruki</name>
    <dbReference type="NCBI Taxonomy" id="1886670"/>
    <lineage>
        <taxon>Bacteria</taxon>
        <taxon>Bacillati</taxon>
        <taxon>Bacillota</taxon>
        <taxon>Bacilli</taxon>
        <taxon>Bacillales</taxon>
        <taxon>Paenibacillaceae</taxon>
        <taxon>Paenibacillus</taxon>
    </lineage>
</organism>